<comment type="caution">
    <text evidence="7">The sequence shown here is derived from an EMBL/GenBank/DDBJ whole genome shotgun (WGS) entry which is preliminary data.</text>
</comment>
<dbReference type="RefSeq" id="WP_161103907.1">
    <property type="nucleotide sequence ID" value="NZ_JBHLYI010000010.1"/>
</dbReference>
<evidence type="ECO:0000256" key="1">
    <source>
        <dbReference type="ARBA" id="ARBA00004651"/>
    </source>
</evidence>
<protein>
    <submittedName>
        <fullName evidence="7">Type II secretion system protein</fullName>
    </submittedName>
</protein>
<accession>A0A6I4WB40</accession>
<keyword evidence="2" id="KW-1003">Cell membrane</keyword>
<dbReference type="InterPro" id="IPR018076">
    <property type="entry name" value="T2SS_GspF_dom"/>
</dbReference>
<evidence type="ECO:0000256" key="2">
    <source>
        <dbReference type="ARBA" id="ARBA00022475"/>
    </source>
</evidence>
<evidence type="ECO:0000256" key="5">
    <source>
        <dbReference type="ARBA" id="ARBA00023136"/>
    </source>
</evidence>
<dbReference type="Proteomes" id="UP000431901">
    <property type="component" value="Unassembled WGS sequence"/>
</dbReference>
<keyword evidence="8" id="KW-1185">Reference proteome</keyword>
<dbReference type="OrthoDB" id="4337966at2"/>
<sequence>MLVMMCMAAAVWTLLGPRPAVLRLARTLGHEPNVGEIADAARTRVAAIRDRRREPERWRVAVIELCDAMAAELTVGRTPGDAYATAVAGLDPRVARQLPTSGPDPPFARLEHLAASPGAEGLRLLAACWRIGAERGGTLGSVLDGLAKALRDEQAQRQEIATQLAGPRATARLLAALPLLGLAMAAGMGADPLGFLFGSLPGGACLTLGLSLDVTGLWWTRRLARAAEEVR</sequence>
<comment type="subcellular location">
    <subcellularLocation>
        <location evidence="1">Cell membrane</location>
        <topology evidence="1">Multi-pass membrane protein</topology>
    </subcellularLocation>
</comment>
<organism evidence="7 8">
    <name type="scientific">Actinomadura rayongensis</name>
    <dbReference type="NCBI Taxonomy" id="1429076"/>
    <lineage>
        <taxon>Bacteria</taxon>
        <taxon>Bacillati</taxon>
        <taxon>Actinomycetota</taxon>
        <taxon>Actinomycetes</taxon>
        <taxon>Streptosporangiales</taxon>
        <taxon>Thermomonosporaceae</taxon>
        <taxon>Actinomadura</taxon>
    </lineage>
</organism>
<dbReference type="GO" id="GO:0005886">
    <property type="term" value="C:plasma membrane"/>
    <property type="evidence" value="ECO:0007669"/>
    <property type="project" value="UniProtKB-SubCell"/>
</dbReference>
<evidence type="ECO:0000259" key="6">
    <source>
        <dbReference type="Pfam" id="PF00482"/>
    </source>
</evidence>
<name>A0A6I4WB40_9ACTN</name>
<feature type="domain" description="Type II secretion system protein GspF" evidence="6">
    <location>
        <begin position="120"/>
        <end position="184"/>
    </location>
</feature>
<dbReference type="PANTHER" id="PTHR35007:SF4">
    <property type="entry name" value="CONSERVED TRANSMEMBRANE PROTEIN-RELATED"/>
    <property type="match status" value="1"/>
</dbReference>
<evidence type="ECO:0000256" key="3">
    <source>
        <dbReference type="ARBA" id="ARBA00022692"/>
    </source>
</evidence>
<keyword evidence="4" id="KW-1133">Transmembrane helix</keyword>
<dbReference type="EMBL" id="WUTW01000002">
    <property type="protein sequence ID" value="MXQ65246.1"/>
    <property type="molecule type" value="Genomic_DNA"/>
</dbReference>
<keyword evidence="5" id="KW-0472">Membrane</keyword>
<evidence type="ECO:0000313" key="7">
    <source>
        <dbReference type="EMBL" id="MXQ65246.1"/>
    </source>
</evidence>
<reference evidence="7 8" key="1">
    <citation type="submission" date="2019-12" db="EMBL/GenBank/DDBJ databases">
        <title>Nocardia macrotermitis sp. nov. and Nocardia aurantia sp. nov., isolated from the gut of the fungus growing-termite Macrotermes natalensis.</title>
        <authorList>
            <person name="Christine B."/>
            <person name="Rene B."/>
        </authorList>
    </citation>
    <scope>NUCLEOTIDE SEQUENCE [LARGE SCALE GENOMIC DNA]</scope>
    <source>
        <strain evidence="7 8">DSM 102126</strain>
    </source>
</reference>
<dbReference type="PANTHER" id="PTHR35007">
    <property type="entry name" value="INTEGRAL MEMBRANE PROTEIN-RELATED"/>
    <property type="match status" value="1"/>
</dbReference>
<keyword evidence="3" id="KW-0812">Transmembrane</keyword>
<evidence type="ECO:0000256" key="4">
    <source>
        <dbReference type="ARBA" id="ARBA00022989"/>
    </source>
</evidence>
<gene>
    <name evidence="7" type="ORF">GQ466_14500</name>
</gene>
<evidence type="ECO:0000313" key="8">
    <source>
        <dbReference type="Proteomes" id="UP000431901"/>
    </source>
</evidence>
<proteinExistence type="predicted"/>
<dbReference type="Pfam" id="PF00482">
    <property type="entry name" value="T2SSF"/>
    <property type="match status" value="1"/>
</dbReference>
<dbReference type="AlphaFoldDB" id="A0A6I4WB40"/>